<sequence>MFPKSENFPLRPNPRIEPESIICFYKTHIYGKPPNGLRINSKIQHGILSNLSLKEMNIFYFRILE</sequence>
<organism evidence="1 2">
    <name type="scientific">Leptospira alexanderi serovar Manhao 3 str. L 60</name>
    <dbReference type="NCBI Taxonomy" id="1049759"/>
    <lineage>
        <taxon>Bacteria</taxon>
        <taxon>Pseudomonadati</taxon>
        <taxon>Spirochaetota</taxon>
        <taxon>Spirochaetia</taxon>
        <taxon>Leptospirales</taxon>
        <taxon>Leptospiraceae</taxon>
        <taxon>Leptospira</taxon>
    </lineage>
</organism>
<accession>V6HZF4</accession>
<protein>
    <submittedName>
        <fullName evidence="1">Uncharacterized protein</fullName>
    </submittedName>
</protein>
<gene>
    <name evidence="1" type="ORF">LEP1GSC062_1106</name>
</gene>
<proteinExistence type="predicted"/>
<dbReference type="Proteomes" id="UP000018747">
    <property type="component" value="Unassembled WGS sequence"/>
</dbReference>
<dbReference type="EMBL" id="AHMT02000027">
    <property type="protein sequence ID" value="EQA62901.1"/>
    <property type="molecule type" value="Genomic_DNA"/>
</dbReference>
<keyword evidence="2" id="KW-1185">Reference proteome</keyword>
<evidence type="ECO:0000313" key="2">
    <source>
        <dbReference type="Proteomes" id="UP000018747"/>
    </source>
</evidence>
<reference evidence="1" key="1">
    <citation type="submission" date="2013-05" db="EMBL/GenBank/DDBJ databases">
        <authorList>
            <person name="Harkins D.M."/>
            <person name="Durkin A.S."/>
            <person name="Brinkac L.M."/>
            <person name="Haft D.H."/>
            <person name="Selengut J.D."/>
            <person name="Sanka R."/>
            <person name="DePew J."/>
            <person name="Purushe J."/>
            <person name="Hartskeerl R.A."/>
            <person name="Ahmed A."/>
            <person name="van der Linden H."/>
            <person name="Goris M.G.A."/>
            <person name="Vinetz J.M."/>
            <person name="Sutton G.G."/>
            <person name="Nierman W.C."/>
            <person name="Fouts D.E."/>
        </authorList>
    </citation>
    <scope>NUCLEOTIDE SEQUENCE [LARGE SCALE GENOMIC DNA]</scope>
    <source>
        <strain evidence="1">L 60</strain>
    </source>
</reference>
<comment type="caution">
    <text evidence="1">The sequence shown here is derived from an EMBL/GenBank/DDBJ whole genome shotgun (WGS) entry which is preliminary data.</text>
</comment>
<dbReference type="AlphaFoldDB" id="V6HZF4"/>
<evidence type="ECO:0000313" key="1">
    <source>
        <dbReference type="EMBL" id="EQA62901.1"/>
    </source>
</evidence>
<name>V6HZF4_9LEPT</name>